<sequence>MPFLRITLVGMTDEQMDVFARSNPHAGALPPPGPLQNASAKLVNDTEHSYIPPSPRDIQRPCPGLNTLASHGVSILLFGLLTTKSSSILRSILPHPGSHHPNKSWMHPKKASNLIRFSEYIYFADPLGRVQHGKSPRDFHHLRSLPWKSPLSIDQRSSETGENPSPPLSSVV</sequence>
<name>A0A9P6B5J0_9AGAM</name>
<reference evidence="3" key="1">
    <citation type="journal article" date="2020" name="Nat. Commun.">
        <title>Large-scale genome sequencing of mycorrhizal fungi provides insights into the early evolution of symbiotic traits.</title>
        <authorList>
            <person name="Miyauchi S."/>
            <person name="Kiss E."/>
            <person name="Kuo A."/>
            <person name="Drula E."/>
            <person name="Kohler A."/>
            <person name="Sanchez-Garcia M."/>
            <person name="Morin E."/>
            <person name="Andreopoulos B."/>
            <person name="Barry K.W."/>
            <person name="Bonito G."/>
            <person name="Buee M."/>
            <person name="Carver A."/>
            <person name="Chen C."/>
            <person name="Cichocki N."/>
            <person name="Clum A."/>
            <person name="Culley D."/>
            <person name="Crous P.W."/>
            <person name="Fauchery L."/>
            <person name="Girlanda M."/>
            <person name="Hayes R.D."/>
            <person name="Keri Z."/>
            <person name="LaButti K."/>
            <person name="Lipzen A."/>
            <person name="Lombard V."/>
            <person name="Magnuson J."/>
            <person name="Maillard F."/>
            <person name="Murat C."/>
            <person name="Nolan M."/>
            <person name="Ohm R.A."/>
            <person name="Pangilinan J."/>
            <person name="Pereira M.F."/>
            <person name="Perotto S."/>
            <person name="Peter M."/>
            <person name="Pfister S."/>
            <person name="Riley R."/>
            <person name="Sitrit Y."/>
            <person name="Stielow J.B."/>
            <person name="Szollosi G."/>
            <person name="Zifcakova L."/>
            <person name="Stursova M."/>
            <person name="Spatafora J.W."/>
            <person name="Tedersoo L."/>
            <person name="Vaario L.M."/>
            <person name="Yamada A."/>
            <person name="Yan M."/>
            <person name="Wang P."/>
            <person name="Xu J."/>
            <person name="Bruns T."/>
            <person name="Baldrian P."/>
            <person name="Vilgalys R."/>
            <person name="Dunand C."/>
            <person name="Henrissat B."/>
            <person name="Grigoriev I.V."/>
            <person name="Hibbett D."/>
            <person name="Nagy L.G."/>
            <person name="Martin F.M."/>
        </authorList>
    </citation>
    <scope>NUCLEOTIDE SEQUENCE</scope>
    <source>
        <strain evidence="3">UP504</strain>
    </source>
</reference>
<feature type="compositionally biased region" description="Polar residues" evidence="1">
    <location>
        <begin position="152"/>
        <end position="163"/>
    </location>
</feature>
<evidence type="ECO:0000313" key="4">
    <source>
        <dbReference type="Proteomes" id="UP000886523"/>
    </source>
</evidence>
<evidence type="ECO:0000259" key="2">
    <source>
        <dbReference type="Pfam" id="PF01328"/>
    </source>
</evidence>
<dbReference type="EMBL" id="MU128927">
    <property type="protein sequence ID" value="KAF9518128.1"/>
    <property type="molecule type" value="Genomic_DNA"/>
</dbReference>
<dbReference type="GO" id="GO:0004601">
    <property type="term" value="F:peroxidase activity"/>
    <property type="evidence" value="ECO:0007669"/>
    <property type="project" value="InterPro"/>
</dbReference>
<evidence type="ECO:0000256" key="1">
    <source>
        <dbReference type="SAM" id="MobiDB-lite"/>
    </source>
</evidence>
<feature type="domain" description="Heme haloperoxidase family profile" evidence="2">
    <location>
        <begin position="48"/>
        <end position="72"/>
    </location>
</feature>
<proteinExistence type="predicted"/>
<dbReference type="Proteomes" id="UP000886523">
    <property type="component" value="Unassembled WGS sequence"/>
</dbReference>
<accession>A0A9P6B5J0</accession>
<keyword evidence="4" id="KW-1185">Reference proteome</keyword>
<dbReference type="AlphaFoldDB" id="A0A9P6B5J0"/>
<evidence type="ECO:0000313" key="3">
    <source>
        <dbReference type="EMBL" id="KAF9518128.1"/>
    </source>
</evidence>
<organism evidence="3 4">
    <name type="scientific">Hydnum rufescens UP504</name>
    <dbReference type="NCBI Taxonomy" id="1448309"/>
    <lineage>
        <taxon>Eukaryota</taxon>
        <taxon>Fungi</taxon>
        <taxon>Dikarya</taxon>
        <taxon>Basidiomycota</taxon>
        <taxon>Agaricomycotina</taxon>
        <taxon>Agaricomycetes</taxon>
        <taxon>Cantharellales</taxon>
        <taxon>Hydnaceae</taxon>
        <taxon>Hydnum</taxon>
    </lineage>
</organism>
<dbReference type="InterPro" id="IPR000028">
    <property type="entry name" value="Chloroperoxidase"/>
</dbReference>
<feature type="region of interest" description="Disordered" evidence="1">
    <location>
        <begin position="152"/>
        <end position="172"/>
    </location>
</feature>
<protein>
    <recommendedName>
        <fullName evidence="2">Heme haloperoxidase family profile domain-containing protein</fullName>
    </recommendedName>
</protein>
<dbReference type="Pfam" id="PF01328">
    <property type="entry name" value="Peroxidase_2"/>
    <property type="match status" value="1"/>
</dbReference>
<comment type="caution">
    <text evidence="3">The sequence shown here is derived from an EMBL/GenBank/DDBJ whole genome shotgun (WGS) entry which is preliminary data.</text>
</comment>
<gene>
    <name evidence="3" type="ORF">BS47DRAFT_1389304</name>
</gene>
<dbReference type="InterPro" id="IPR036851">
    <property type="entry name" value="Chloroperoxidase-like_sf"/>
</dbReference>
<dbReference type="SUPFAM" id="SSF47571">
    <property type="entry name" value="Cloroperoxidase"/>
    <property type="match status" value="1"/>
</dbReference>
<dbReference type="Gene3D" id="1.10.489.10">
    <property type="entry name" value="Chloroperoxidase-like"/>
    <property type="match status" value="1"/>
</dbReference>
<dbReference type="OrthoDB" id="2542103at2759"/>